<protein>
    <submittedName>
        <fullName evidence="1">Uncharacterized protein</fullName>
    </submittedName>
</protein>
<sequence length="69" mass="8109">MNAVLNYSLDVRLEFAGQEEKNYCRPVSPQQSNKVDEWIQAVLRFHKHVSLWQTFLQLETVDEDKLSSV</sequence>
<organism evidence="1">
    <name type="scientific">Timema bartmani</name>
    <dbReference type="NCBI Taxonomy" id="61472"/>
    <lineage>
        <taxon>Eukaryota</taxon>
        <taxon>Metazoa</taxon>
        <taxon>Ecdysozoa</taxon>
        <taxon>Arthropoda</taxon>
        <taxon>Hexapoda</taxon>
        <taxon>Insecta</taxon>
        <taxon>Pterygota</taxon>
        <taxon>Neoptera</taxon>
        <taxon>Polyneoptera</taxon>
        <taxon>Phasmatodea</taxon>
        <taxon>Timematodea</taxon>
        <taxon>Timematoidea</taxon>
        <taxon>Timematidae</taxon>
        <taxon>Timema</taxon>
    </lineage>
</organism>
<accession>A0A7R9EP01</accession>
<dbReference type="EMBL" id="OD564523">
    <property type="protein sequence ID" value="CAD7438768.1"/>
    <property type="molecule type" value="Genomic_DNA"/>
</dbReference>
<name>A0A7R9EP01_9NEOP</name>
<reference evidence="1" key="1">
    <citation type="submission" date="2020-11" db="EMBL/GenBank/DDBJ databases">
        <authorList>
            <person name="Tran Van P."/>
        </authorList>
    </citation>
    <scope>NUCLEOTIDE SEQUENCE</scope>
</reference>
<dbReference type="AlphaFoldDB" id="A0A7R9EP01"/>
<evidence type="ECO:0000313" key="1">
    <source>
        <dbReference type="EMBL" id="CAD7438768.1"/>
    </source>
</evidence>
<gene>
    <name evidence="1" type="ORF">TBIB3V08_LOCUS1354</name>
</gene>
<proteinExistence type="predicted"/>